<proteinExistence type="predicted"/>
<dbReference type="Proteomes" id="UP000187203">
    <property type="component" value="Unassembled WGS sequence"/>
</dbReference>
<gene>
    <name evidence="2" type="ORF">COLO4_09543</name>
</gene>
<evidence type="ECO:0000313" key="2">
    <source>
        <dbReference type="EMBL" id="OMP04544.1"/>
    </source>
</evidence>
<keyword evidence="3" id="KW-1185">Reference proteome</keyword>
<protein>
    <submittedName>
        <fullName evidence="2">Uncharacterized protein</fullName>
    </submittedName>
</protein>
<evidence type="ECO:0000313" key="3">
    <source>
        <dbReference type="Proteomes" id="UP000187203"/>
    </source>
</evidence>
<sequence>MESWIEAAGSDDNGDEEEEETREGIVFLASKLGKH</sequence>
<name>A0A1R3KBX0_9ROSI</name>
<comment type="caution">
    <text evidence="2">The sequence shown here is derived from an EMBL/GenBank/DDBJ whole genome shotgun (WGS) entry which is preliminary data.</text>
</comment>
<reference evidence="3" key="1">
    <citation type="submission" date="2013-09" db="EMBL/GenBank/DDBJ databases">
        <title>Corchorus olitorius genome sequencing.</title>
        <authorList>
            <person name="Alam M."/>
            <person name="Haque M.S."/>
            <person name="Islam M.S."/>
            <person name="Emdad E.M."/>
            <person name="Islam M.M."/>
            <person name="Ahmed B."/>
            <person name="Halim A."/>
            <person name="Hossen Q.M.M."/>
            <person name="Hossain M.Z."/>
            <person name="Ahmed R."/>
            <person name="Khan M.M."/>
            <person name="Islam R."/>
            <person name="Rashid M.M."/>
            <person name="Khan S.A."/>
            <person name="Rahman M.S."/>
            <person name="Alam M."/>
            <person name="Yahiya A.S."/>
            <person name="Khan M.S."/>
            <person name="Azam M.S."/>
            <person name="Haque T."/>
            <person name="Lashkar M.Z.H."/>
            <person name="Akhand A.I."/>
            <person name="Morshed G."/>
            <person name="Roy S."/>
            <person name="Uddin K.S."/>
            <person name="Rabeya T."/>
            <person name="Hossain A.S."/>
            <person name="Chowdhury A."/>
            <person name="Snigdha A.R."/>
            <person name="Mortoza M.S."/>
            <person name="Matin S.A."/>
            <person name="Hoque S.M.E."/>
            <person name="Islam M.K."/>
            <person name="Roy D.K."/>
            <person name="Haider R."/>
            <person name="Moosa M.M."/>
            <person name="Elias S.M."/>
            <person name="Hasan A.M."/>
            <person name="Jahan S."/>
            <person name="Shafiuddin M."/>
            <person name="Mahmood N."/>
            <person name="Shommy N.S."/>
        </authorList>
    </citation>
    <scope>NUCLEOTIDE SEQUENCE [LARGE SCALE GENOMIC DNA]</scope>
    <source>
        <strain evidence="3">cv. O-4</strain>
    </source>
</reference>
<evidence type="ECO:0000256" key="1">
    <source>
        <dbReference type="SAM" id="MobiDB-lite"/>
    </source>
</evidence>
<accession>A0A1R3KBX0</accession>
<dbReference type="EMBL" id="AWUE01014245">
    <property type="protein sequence ID" value="OMP04544.1"/>
    <property type="molecule type" value="Genomic_DNA"/>
</dbReference>
<feature type="region of interest" description="Disordered" evidence="1">
    <location>
        <begin position="1"/>
        <end position="23"/>
    </location>
</feature>
<organism evidence="2 3">
    <name type="scientific">Corchorus olitorius</name>
    <dbReference type="NCBI Taxonomy" id="93759"/>
    <lineage>
        <taxon>Eukaryota</taxon>
        <taxon>Viridiplantae</taxon>
        <taxon>Streptophyta</taxon>
        <taxon>Embryophyta</taxon>
        <taxon>Tracheophyta</taxon>
        <taxon>Spermatophyta</taxon>
        <taxon>Magnoliopsida</taxon>
        <taxon>eudicotyledons</taxon>
        <taxon>Gunneridae</taxon>
        <taxon>Pentapetalae</taxon>
        <taxon>rosids</taxon>
        <taxon>malvids</taxon>
        <taxon>Malvales</taxon>
        <taxon>Malvaceae</taxon>
        <taxon>Grewioideae</taxon>
        <taxon>Apeibeae</taxon>
        <taxon>Corchorus</taxon>
    </lineage>
</organism>
<feature type="compositionally biased region" description="Acidic residues" evidence="1">
    <location>
        <begin position="12"/>
        <end position="21"/>
    </location>
</feature>
<dbReference type="AlphaFoldDB" id="A0A1R3KBX0"/>